<dbReference type="CDD" id="cd21117">
    <property type="entry name" value="Twitch_MoaA"/>
    <property type="match status" value="1"/>
</dbReference>
<dbReference type="InterPro" id="IPR000385">
    <property type="entry name" value="MoaA_NifB_PqqE_Fe-S-bd_CS"/>
</dbReference>
<dbReference type="PANTHER" id="PTHR22960:SF0">
    <property type="entry name" value="MOLYBDENUM COFACTOR BIOSYNTHESIS PROTEIN 1"/>
    <property type="match status" value="1"/>
</dbReference>
<dbReference type="InterPro" id="IPR013785">
    <property type="entry name" value="Aldolase_TIM"/>
</dbReference>
<dbReference type="CDD" id="cd01335">
    <property type="entry name" value="Radical_SAM"/>
    <property type="match status" value="1"/>
</dbReference>
<dbReference type="InterPro" id="IPR058240">
    <property type="entry name" value="rSAM_sf"/>
</dbReference>
<dbReference type="EC" id="4.1.99.22" evidence="1 12"/>
<evidence type="ECO:0000256" key="3">
    <source>
        <dbReference type="ARBA" id="ARBA00022691"/>
    </source>
</evidence>
<dbReference type="GO" id="GO:0061799">
    <property type="term" value="F:cyclic pyranopterin monophosphate synthase activity"/>
    <property type="evidence" value="ECO:0007669"/>
    <property type="project" value="TreeGrafter"/>
</dbReference>
<reference evidence="15 16" key="1">
    <citation type="submission" date="2018-04" db="EMBL/GenBank/DDBJ databases">
        <authorList>
            <person name="Go L.Y."/>
            <person name="Mitchell J.A."/>
        </authorList>
    </citation>
    <scope>NUCLEOTIDE SEQUENCE [LARGE SCALE GENOMIC DNA]</scope>
    <source>
        <strain evidence="15 16">TPD7010</strain>
    </source>
</reference>
<evidence type="ECO:0000256" key="11">
    <source>
        <dbReference type="ARBA" id="ARBA00048697"/>
    </source>
</evidence>
<evidence type="ECO:0000256" key="1">
    <source>
        <dbReference type="ARBA" id="ARBA00012167"/>
    </source>
</evidence>
<gene>
    <name evidence="12" type="primary">moaA</name>
    <name evidence="15" type="ORF">DC432_14760</name>
</gene>
<organism evidence="15 16">
    <name type="scientific">Microbacterium testaceum</name>
    <name type="common">Aureobacterium testaceum</name>
    <name type="synonym">Brevibacterium testaceum</name>
    <dbReference type="NCBI Taxonomy" id="2033"/>
    <lineage>
        <taxon>Bacteria</taxon>
        <taxon>Bacillati</taxon>
        <taxon>Actinomycetota</taxon>
        <taxon>Actinomycetes</taxon>
        <taxon>Micrococcales</taxon>
        <taxon>Microbacteriaceae</taxon>
        <taxon>Microbacterium</taxon>
    </lineage>
</organism>
<comment type="cofactor">
    <cofactor evidence="12">
        <name>[4Fe-4S] cluster</name>
        <dbReference type="ChEBI" id="CHEBI:49883"/>
    </cofactor>
    <text evidence="12">Binds 2 [4Fe-4S] clusters. Binds 1 [4Fe-4S] cluster coordinated with 3 cysteines and an exchangeable S-adenosyl-L-methionine and 1 [4Fe-4S] cluster coordinated with 3 cysteines and the GTP-derived substrate.</text>
</comment>
<keyword evidence="7 12" id="KW-0411">Iron-sulfur</keyword>
<dbReference type="SFLD" id="SFLDS00029">
    <property type="entry name" value="Radical_SAM"/>
    <property type="match status" value="1"/>
</dbReference>
<feature type="binding site" evidence="12">
    <location>
        <position position="141"/>
    </location>
    <ligand>
        <name>S-adenosyl-L-methionine</name>
        <dbReference type="ChEBI" id="CHEBI:59789"/>
    </ligand>
</feature>
<evidence type="ECO:0000256" key="10">
    <source>
        <dbReference type="ARBA" id="ARBA00023239"/>
    </source>
</evidence>
<name>A0A2T7VXF9_MICTE</name>
<protein>
    <recommendedName>
        <fullName evidence="1 12">GTP 3',8-cyclase</fullName>
        <ecNumber evidence="1 12">4.1.99.22</ecNumber>
    </recommendedName>
    <alternativeName>
        <fullName evidence="12">Molybdenum cofactor biosynthesis protein A</fullName>
    </alternativeName>
</protein>
<comment type="catalytic activity">
    <reaction evidence="11 12">
        <text>GTP + AH2 + S-adenosyl-L-methionine = (8S)-3',8-cyclo-7,8-dihydroguanosine 5'-triphosphate + 5'-deoxyadenosine + L-methionine + A + H(+)</text>
        <dbReference type="Rhea" id="RHEA:49576"/>
        <dbReference type="ChEBI" id="CHEBI:13193"/>
        <dbReference type="ChEBI" id="CHEBI:15378"/>
        <dbReference type="ChEBI" id="CHEBI:17319"/>
        <dbReference type="ChEBI" id="CHEBI:17499"/>
        <dbReference type="ChEBI" id="CHEBI:37565"/>
        <dbReference type="ChEBI" id="CHEBI:57844"/>
        <dbReference type="ChEBI" id="CHEBI:59789"/>
        <dbReference type="ChEBI" id="CHEBI:131766"/>
        <dbReference type="EC" id="4.1.99.22"/>
    </reaction>
</comment>
<feature type="binding site" evidence="12">
    <location>
        <position position="90"/>
    </location>
    <ligand>
        <name>S-adenosyl-L-methionine</name>
        <dbReference type="ChEBI" id="CHEBI:59789"/>
    </ligand>
</feature>
<dbReference type="InterPro" id="IPR050105">
    <property type="entry name" value="MoCo_biosynth_MoaA/MoaC"/>
</dbReference>
<evidence type="ECO:0000259" key="14">
    <source>
        <dbReference type="PROSITE" id="PS51918"/>
    </source>
</evidence>
<feature type="region of interest" description="Disordered" evidence="13">
    <location>
        <begin position="1"/>
        <end position="23"/>
    </location>
</feature>
<feature type="binding site" evidence="12">
    <location>
        <position position="212"/>
    </location>
    <ligand>
        <name>S-adenosyl-L-methionine</name>
        <dbReference type="ChEBI" id="CHEBI:59789"/>
    </ligand>
</feature>
<sequence length="362" mass="39509">MTQNLGLPRVRLLSSPPPTTGGLADRHGRVATDMRLSVIDKCNLRCTYCMPADGMPWLPKQMLMTPDEISRIVRVGVDLLGVEELRLTGGEPLVRKDLEFVIGSIRDACPTLPISMTTNAIGLDARAQALRDAGLSRINISLDSLHPETFAALTRRPMLDKVLAGVRAADEAGLGPIKINAVLLRGVNDHEAPDLLEWSLEHGYELRFIEHMPLDGDHSWKKEKVITAAEIRDGLGRRFALSPDPAARLGSPAERWEVRRHGSAPGTPALGRVGLISSVTEPFCAACTRTRVTAEGRIRACLFSHEETDLLEIVRGGASDEEIAQRWREAMWSKPRAHGSDSIGLASADYVQPERTMSAIGG</sequence>
<dbReference type="EMBL" id="QDFT01000059">
    <property type="protein sequence ID" value="PVE62148.1"/>
    <property type="molecule type" value="Genomic_DNA"/>
</dbReference>
<keyword evidence="6 12" id="KW-0408">Iron</keyword>
<accession>A0A2T7VXF9</accession>
<dbReference type="InterPro" id="IPR040064">
    <property type="entry name" value="MoaA-like"/>
</dbReference>
<comment type="pathway">
    <text evidence="12">Cofactor biosynthesis; molybdopterin biosynthesis.</text>
</comment>
<evidence type="ECO:0000256" key="5">
    <source>
        <dbReference type="ARBA" id="ARBA00022741"/>
    </source>
</evidence>
<evidence type="ECO:0000256" key="7">
    <source>
        <dbReference type="ARBA" id="ARBA00023014"/>
    </source>
</evidence>
<keyword evidence="3 12" id="KW-0949">S-adenosyl-L-methionine</keyword>
<feature type="domain" description="Radical SAM core" evidence="14">
    <location>
        <begin position="26"/>
        <end position="252"/>
    </location>
</feature>
<dbReference type="NCBIfam" id="TIGR02666">
    <property type="entry name" value="moaA"/>
    <property type="match status" value="1"/>
</dbReference>
<feature type="binding site" evidence="12">
    <location>
        <begin position="289"/>
        <end position="291"/>
    </location>
    <ligand>
        <name>GTP</name>
        <dbReference type="ChEBI" id="CHEBI:37565"/>
    </ligand>
</feature>
<evidence type="ECO:0000256" key="13">
    <source>
        <dbReference type="SAM" id="MobiDB-lite"/>
    </source>
</evidence>
<dbReference type="PANTHER" id="PTHR22960">
    <property type="entry name" value="MOLYBDOPTERIN COFACTOR SYNTHESIS PROTEIN A"/>
    <property type="match status" value="1"/>
</dbReference>
<comment type="caution">
    <text evidence="15">The sequence shown here is derived from an EMBL/GenBank/DDBJ whole genome shotgun (WGS) entry which is preliminary data.</text>
</comment>
<dbReference type="Pfam" id="PF04055">
    <property type="entry name" value="Radical_SAM"/>
    <property type="match status" value="1"/>
</dbReference>
<evidence type="ECO:0000256" key="2">
    <source>
        <dbReference type="ARBA" id="ARBA00022485"/>
    </source>
</evidence>
<keyword evidence="2 12" id="KW-0004">4Fe-4S</keyword>
<feature type="binding site" evidence="12">
    <location>
        <position position="86"/>
    </location>
    <ligand>
        <name>GTP</name>
        <dbReference type="ChEBI" id="CHEBI:37565"/>
    </ligand>
</feature>
<proteinExistence type="inferred from homology"/>
<feature type="binding site" evidence="12">
    <location>
        <position position="287"/>
    </location>
    <ligand>
        <name>[4Fe-4S] cluster</name>
        <dbReference type="ChEBI" id="CHEBI:49883"/>
        <label>2</label>
        <note>4Fe-4S-substrate</note>
    </ligand>
</feature>
<evidence type="ECO:0000256" key="4">
    <source>
        <dbReference type="ARBA" id="ARBA00022723"/>
    </source>
</evidence>
<keyword evidence="9 12" id="KW-0501">Molybdenum cofactor biosynthesis</keyword>
<evidence type="ECO:0000256" key="6">
    <source>
        <dbReference type="ARBA" id="ARBA00023004"/>
    </source>
</evidence>
<dbReference type="PROSITE" id="PS01305">
    <property type="entry name" value="MOAA_NIFB_PQQE"/>
    <property type="match status" value="1"/>
</dbReference>
<feature type="binding site" evidence="12">
    <location>
        <position position="117"/>
    </location>
    <ligand>
        <name>GTP</name>
        <dbReference type="ChEBI" id="CHEBI:37565"/>
    </ligand>
</feature>
<evidence type="ECO:0000256" key="9">
    <source>
        <dbReference type="ARBA" id="ARBA00023150"/>
    </source>
</evidence>
<dbReference type="UniPathway" id="UPA00344"/>
<dbReference type="GO" id="GO:0046872">
    <property type="term" value="F:metal ion binding"/>
    <property type="evidence" value="ECO:0007669"/>
    <property type="project" value="UniProtKB-KW"/>
</dbReference>
<dbReference type="PROSITE" id="PS51918">
    <property type="entry name" value="RADICAL_SAM"/>
    <property type="match status" value="1"/>
</dbReference>
<feature type="binding site" evidence="12">
    <location>
        <position position="284"/>
    </location>
    <ligand>
        <name>[4Fe-4S] cluster</name>
        <dbReference type="ChEBI" id="CHEBI:49883"/>
        <label>2</label>
        <note>4Fe-4S-substrate</note>
    </ligand>
</feature>
<dbReference type="SFLD" id="SFLDG01383">
    <property type="entry name" value="cyclic_pyranopterin_phosphate"/>
    <property type="match status" value="1"/>
</dbReference>
<feature type="binding site" evidence="12">
    <location>
        <position position="48"/>
    </location>
    <ligand>
        <name>S-adenosyl-L-methionine</name>
        <dbReference type="ChEBI" id="CHEBI:59789"/>
    </ligand>
</feature>
<dbReference type="RefSeq" id="WP_116538518.1">
    <property type="nucleotide sequence ID" value="NZ_QDFT01000059.1"/>
</dbReference>
<dbReference type="SFLD" id="SFLDG01067">
    <property type="entry name" value="SPASM/twitch_domain_containing"/>
    <property type="match status" value="1"/>
</dbReference>
<dbReference type="GO" id="GO:0006777">
    <property type="term" value="P:Mo-molybdopterin cofactor biosynthetic process"/>
    <property type="evidence" value="ECO:0007669"/>
    <property type="project" value="UniProtKB-UniRule"/>
</dbReference>
<feature type="binding site" evidence="12">
    <location>
        <position position="46"/>
    </location>
    <ligand>
        <name>[4Fe-4S] cluster</name>
        <dbReference type="ChEBI" id="CHEBI:49883"/>
        <label>1</label>
        <note>4Fe-4S-S-AdoMet</note>
    </ligand>
</feature>
<dbReference type="GO" id="GO:0005525">
    <property type="term" value="F:GTP binding"/>
    <property type="evidence" value="ECO:0007669"/>
    <property type="project" value="UniProtKB-UniRule"/>
</dbReference>
<dbReference type="InterPro" id="IPR006638">
    <property type="entry name" value="Elp3/MiaA/NifB-like_rSAM"/>
</dbReference>
<dbReference type="AlphaFoldDB" id="A0A2T7VXF9"/>
<dbReference type="GO" id="GO:0051539">
    <property type="term" value="F:4 iron, 4 sulfur cluster binding"/>
    <property type="evidence" value="ECO:0007669"/>
    <property type="project" value="UniProtKB-UniRule"/>
</dbReference>
<feature type="binding site" evidence="12">
    <location>
        <position position="42"/>
    </location>
    <ligand>
        <name>[4Fe-4S] cluster</name>
        <dbReference type="ChEBI" id="CHEBI:49883"/>
        <label>1</label>
        <note>4Fe-4S-S-AdoMet</note>
    </ligand>
</feature>
<feature type="binding site" evidence="12">
    <location>
        <position position="35"/>
    </location>
    <ligand>
        <name>GTP</name>
        <dbReference type="ChEBI" id="CHEBI:37565"/>
    </ligand>
</feature>
<keyword evidence="8 12" id="KW-0342">GTP-binding</keyword>
<dbReference type="Gene3D" id="3.20.20.70">
    <property type="entry name" value="Aldolase class I"/>
    <property type="match status" value="1"/>
</dbReference>
<evidence type="ECO:0000256" key="12">
    <source>
        <dbReference type="HAMAP-Rule" id="MF_01225"/>
    </source>
</evidence>
<evidence type="ECO:0000256" key="8">
    <source>
        <dbReference type="ARBA" id="ARBA00023134"/>
    </source>
</evidence>
<dbReference type="InterPro" id="IPR010505">
    <property type="entry name" value="MoaA_twitch"/>
</dbReference>
<keyword evidence="4 12" id="KW-0479">Metal-binding</keyword>
<dbReference type="GO" id="GO:0061798">
    <property type="term" value="F:GTP 3',8'-cyclase activity"/>
    <property type="evidence" value="ECO:0007669"/>
    <property type="project" value="UniProtKB-UniRule"/>
</dbReference>
<evidence type="ECO:0000313" key="16">
    <source>
        <dbReference type="Proteomes" id="UP000244649"/>
    </source>
</evidence>
<keyword evidence="5 12" id="KW-0547">Nucleotide-binding</keyword>
<comment type="subunit">
    <text evidence="12">Monomer and homodimer.</text>
</comment>
<dbReference type="InterPro" id="IPR013483">
    <property type="entry name" value="MoaA"/>
</dbReference>
<dbReference type="GO" id="GO:1904047">
    <property type="term" value="F:S-adenosyl-L-methionine binding"/>
    <property type="evidence" value="ECO:0007669"/>
    <property type="project" value="UniProtKB-UniRule"/>
</dbReference>
<dbReference type="Pfam" id="PF06463">
    <property type="entry name" value="Mob_synth_C"/>
    <property type="match status" value="1"/>
</dbReference>
<keyword evidence="10 12" id="KW-0456">Lyase</keyword>
<dbReference type="HAMAP" id="MF_01225_B">
    <property type="entry name" value="MoaA_B"/>
    <property type="match status" value="1"/>
</dbReference>
<dbReference type="SMART" id="SM00729">
    <property type="entry name" value="Elp3"/>
    <property type="match status" value="1"/>
</dbReference>
<evidence type="ECO:0000313" key="15">
    <source>
        <dbReference type="EMBL" id="PVE62148.1"/>
    </source>
</evidence>
<dbReference type="SFLD" id="SFLDG01386">
    <property type="entry name" value="main_SPASM_domain-containing"/>
    <property type="match status" value="1"/>
</dbReference>
<comment type="function">
    <text evidence="12">Catalyzes the cyclization of GTP to (8S)-3',8-cyclo-7,8-dihydroguanosine 5'-triphosphate.</text>
</comment>
<feature type="compositionally biased region" description="Low complexity" evidence="13">
    <location>
        <begin position="1"/>
        <end position="14"/>
    </location>
</feature>
<feature type="binding site" evidence="12">
    <location>
        <position position="49"/>
    </location>
    <ligand>
        <name>[4Fe-4S] cluster</name>
        <dbReference type="ChEBI" id="CHEBI:49883"/>
        <label>1</label>
        <note>4Fe-4S-S-AdoMet</note>
    </ligand>
</feature>
<dbReference type="SUPFAM" id="SSF102114">
    <property type="entry name" value="Radical SAM enzymes"/>
    <property type="match status" value="1"/>
</dbReference>
<comment type="similarity">
    <text evidence="12">Belongs to the radical SAM superfamily. MoaA family.</text>
</comment>
<feature type="binding site" evidence="12">
    <location>
        <position position="178"/>
    </location>
    <ligand>
        <name>GTP</name>
        <dbReference type="ChEBI" id="CHEBI:37565"/>
    </ligand>
</feature>
<dbReference type="Proteomes" id="UP000244649">
    <property type="component" value="Unassembled WGS sequence"/>
</dbReference>
<feature type="binding site" evidence="12">
    <location>
        <position position="301"/>
    </location>
    <ligand>
        <name>[4Fe-4S] cluster</name>
        <dbReference type="ChEBI" id="CHEBI:49883"/>
        <label>2</label>
        <note>4Fe-4S-substrate</note>
    </ligand>
</feature>
<dbReference type="InterPro" id="IPR007197">
    <property type="entry name" value="rSAM"/>
</dbReference>